<name>V6TQ46_GIAIN</name>
<comment type="caution">
    <text evidence="1">The sequence shown here is derived from an EMBL/GenBank/DDBJ whole genome shotgun (WGS) entry which is preliminary data.</text>
</comment>
<dbReference type="Proteomes" id="UP000018040">
    <property type="component" value="Unassembled WGS sequence"/>
</dbReference>
<reference evidence="1 2" key="2">
    <citation type="journal article" date="2013" name="Genome Biol. Evol.">
        <title>Genome sequencing of Giardia lamblia genotypes A2 and B isolates (DH and GS) and comparative analysis with the genomes of genotypes A1 and E (WB and Pig).</title>
        <authorList>
            <person name="Adam R.D."/>
            <person name="Dahlstrom E.W."/>
            <person name="Martens C.A."/>
            <person name="Bruno D.P."/>
            <person name="Barbian K.D."/>
            <person name="Ricklefs S.M."/>
            <person name="Hernandez M.M."/>
            <person name="Narla N.P."/>
            <person name="Patel R.B."/>
            <person name="Porcella S.F."/>
            <person name="Nash T.E."/>
        </authorList>
    </citation>
    <scope>NUCLEOTIDE SEQUENCE [LARGE SCALE GENOMIC DNA]</scope>
    <source>
        <strain evidence="1 2">GS</strain>
    </source>
</reference>
<dbReference type="VEuPathDB" id="GiardiaDB:QR46_4738"/>
<evidence type="ECO:0000313" key="1">
    <source>
        <dbReference type="EMBL" id="ESU40694.1"/>
    </source>
</evidence>
<protein>
    <submittedName>
        <fullName evidence="1">Hemolysin</fullName>
    </submittedName>
</protein>
<sequence>VRLPPTSVMGIFSPLKAWCAMLDDSMQQNFEQTYFSKDFSGSLHLIYDCSITAMI</sequence>
<dbReference type="EMBL" id="AHHH01000184">
    <property type="protein sequence ID" value="ESU40694.1"/>
    <property type="molecule type" value="Genomic_DNA"/>
</dbReference>
<dbReference type="AlphaFoldDB" id="V6TQ46"/>
<proteinExistence type="predicted"/>
<reference evidence="2" key="1">
    <citation type="submission" date="2012-02" db="EMBL/GenBank/DDBJ databases">
        <title>Genome sequencing of Giardia lamblia Genotypes A2 and B isolates (DH and GS) and comparative analysis with the genomes of Genotypes A1 and E (WB and Pig).</title>
        <authorList>
            <person name="Adam R."/>
            <person name="Dahlstrom E."/>
            <person name="Martens C."/>
            <person name="Bruno D."/>
            <person name="Barbian K."/>
            <person name="Porcella S.F."/>
            <person name="Nash T."/>
        </authorList>
    </citation>
    <scope>NUCLEOTIDE SEQUENCE</scope>
    <source>
        <strain evidence="2">GS</strain>
    </source>
</reference>
<accession>V6TQ46</accession>
<organism evidence="1 2">
    <name type="scientific">Giardia intestinalis</name>
    <name type="common">Giardia lamblia</name>
    <dbReference type="NCBI Taxonomy" id="5741"/>
    <lineage>
        <taxon>Eukaryota</taxon>
        <taxon>Metamonada</taxon>
        <taxon>Diplomonadida</taxon>
        <taxon>Hexamitidae</taxon>
        <taxon>Giardiinae</taxon>
        <taxon>Giardia</taxon>
    </lineage>
</organism>
<gene>
    <name evidence="1" type="ORF">GSB_151677</name>
</gene>
<evidence type="ECO:0000313" key="2">
    <source>
        <dbReference type="Proteomes" id="UP000018040"/>
    </source>
</evidence>
<feature type="non-terminal residue" evidence="1">
    <location>
        <position position="1"/>
    </location>
</feature>